<reference evidence="8 9" key="1">
    <citation type="submission" date="2018-08" db="EMBL/GenBank/DDBJ databases">
        <title>A genome reference for cultivated species of the human gut microbiota.</title>
        <authorList>
            <person name="Zou Y."/>
            <person name="Xue W."/>
            <person name="Luo G."/>
        </authorList>
    </citation>
    <scope>NUCLEOTIDE SEQUENCE [LARGE SCALE GENOMIC DNA]</scope>
    <source>
        <strain evidence="8 9">AM22-12LB</strain>
    </source>
</reference>
<comment type="caution">
    <text evidence="8">The sequence shown here is derived from an EMBL/GenBank/DDBJ whole genome shotgun (WGS) entry which is preliminary data.</text>
</comment>
<dbReference type="GO" id="GO:0005886">
    <property type="term" value="C:plasma membrane"/>
    <property type="evidence" value="ECO:0007669"/>
    <property type="project" value="UniProtKB-SubCell"/>
</dbReference>
<evidence type="ECO:0000313" key="8">
    <source>
        <dbReference type="EMBL" id="RHG59951.1"/>
    </source>
</evidence>
<dbReference type="Proteomes" id="UP000286595">
    <property type="component" value="Unassembled WGS sequence"/>
</dbReference>
<organism evidence="8 9">
    <name type="scientific">Coprococcus comes</name>
    <dbReference type="NCBI Taxonomy" id="410072"/>
    <lineage>
        <taxon>Bacteria</taxon>
        <taxon>Bacillati</taxon>
        <taxon>Bacillota</taxon>
        <taxon>Clostridia</taxon>
        <taxon>Lachnospirales</taxon>
        <taxon>Lachnospiraceae</taxon>
        <taxon>Coprococcus</taxon>
    </lineage>
</organism>
<dbReference type="Gene3D" id="1.10.3720.10">
    <property type="entry name" value="MetI-like"/>
    <property type="match status" value="1"/>
</dbReference>
<dbReference type="Pfam" id="PF00528">
    <property type="entry name" value="BPD_transp_1"/>
    <property type="match status" value="1"/>
</dbReference>
<proteinExistence type="inferred from homology"/>
<protein>
    <submittedName>
        <fullName evidence="8">ABC transporter permease</fullName>
    </submittedName>
</protein>
<evidence type="ECO:0000256" key="3">
    <source>
        <dbReference type="ARBA" id="ARBA00022475"/>
    </source>
</evidence>
<dbReference type="PROSITE" id="PS50928">
    <property type="entry name" value="ABC_TM1"/>
    <property type="match status" value="1"/>
</dbReference>
<keyword evidence="5 7" id="KW-1133">Transmembrane helix</keyword>
<evidence type="ECO:0000256" key="7">
    <source>
        <dbReference type="RuleBase" id="RU363032"/>
    </source>
</evidence>
<feature type="transmembrane region" description="Helical" evidence="7">
    <location>
        <begin position="282"/>
        <end position="307"/>
    </location>
</feature>
<dbReference type="PANTHER" id="PTHR43163:SF6">
    <property type="entry name" value="DIPEPTIDE TRANSPORT SYSTEM PERMEASE PROTEIN DPPB-RELATED"/>
    <property type="match status" value="1"/>
</dbReference>
<accession>A0A174N5C3</accession>
<evidence type="ECO:0000256" key="6">
    <source>
        <dbReference type="ARBA" id="ARBA00023136"/>
    </source>
</evidence>
<dbReference type="EMBL" id="QRIM01000011">
    <property type="protein sequence ID" value="RHG59951.1"/>
    <property type="molecule type" value="Genomic_DNA"/>
</dbReference>
<keyword evidence="2 7" id="KW-0813">Transport</keyword>
<dbReference type="PANTHER" id="PTHR43163">
    <property type="entry name" value="DIPEPTIDE TRANSPORT SYSTEM PERMEASE PROTEIN DPPB-RELATED"/>
    <property type="match status" value="1"/>
</dbReference>
<dbReference type="InterPro" id="IPR000515">
    <property type="entry name" value="MetI-like"/>
</dbReference>
<dbReference type="InterPro" id="IPR035906">
    <property type="entry name" value="MetI-like_sf"/>
</dbReference>
<comment type="similarity">
    <text evidence="7">Belongs to the binding-protein-dependent transport system permease family.</text>
</comment>
<evidence type="ECO:0000313" key="9">
    <source>
        <dbReference type="Proteomes" id="UP000286595"/>
    </source>
</evidence>
<keyword evidence="3" id="KW-1003">Cell membrane</keyword>
<keyword evidence="4 7" id="KW-0812">Transmembrane</keyword>
<dbReference type="InterPro" id="IPR045621">
    <property type="entry name" value="BPD_transp_1_N"/>
</dbReference>
<evidence type="ECO:0000256" key="4">
    <source>
        <dbReference type="ARBA" id="ARBA00022692"/>
    </source>
</evidence>
<dbReference type="SUPFAM" id="SSF161098">
    <property type="entry name" value="MetI-like"/>
    <property type="match status" value="1"/>
</dbReference>
<dbReference type="AlphaFoldDB" id="A0A174N5C3"/>
<dbReference type="RefSeq" id="WP_055297364.1">
    <property type="nucleotide sequence ID" value="NZ_JAAION010000004.1"/>
</dbReference>
<feature type="transmembrane region" description="Helical" evidence="7">
    <location>
        <begin position="174"/>
        <end position="194"/>
    </location>
</feature>
<sequence>MKYIVKRILQAIPLLLIITFICFMLINLAPYDAIDSITTPDMTKQEIEAKREAYGLNDPVIVQYGRWLGNICRGEFGYSLRSRTSISYDLKSRIPSTIKLVLPSYLTAFLLAIVLGLVAGSHKNQWQDKLIDGICSIGIATPTFWFAMIIMFFFGYKLELFPLMGMHTIGKEDSILDFLQHFIMPYVVLTVGFIPDLTRYVRGSTIGQLKEDYVIVQKSFGASKAEILFKHVSKNVLLPLITKLGMALPMLVTGAVITETIFSWPGIGPYFVSAVQAMDYPIVMSILVLSGTLVILGNLLSDILYCVTDPRIKSMK</sequence>
<dbReference type="OrthoDB" id="9806409at2"/>
<evidence type="ECO:0000256" key="2">
    <source>
        <dbReference type="ARBA" id="ARBA00022448"/>
    </source>
</evidence>
<dbReference type="GO" id="GO:0055085">
    <property type="term" value="P:transmembrane transport"/>
    <property type="evidence" value="ECO:0007669"/>
    <property type="project" value="InterPro"/>
</dbReference>
<name>A0A174N5C3_9FIRM</name>
<gene>
    <name evidence="8" type="ORF">DW252_10585</name>
</gene>
<comment type="subcellular location">
    <subcellularLocation>
        <location evidence="1 7">Cell membrane</location>
        <topology evidence="1 7">Multi-pass membrane protein</topology>
    </subcellularLocation>
</comment>
<feature type="transmembrane region" description="Helical" evidence="7">
    <location>
        <begin position="240"/>
        <end position="262"/>
    </location>
</feature>
<feature type="transmembrane region" description="Helical" evidence="7">
    <location>
        <begin position="100"/>
        <end position="118"/>
    </location>
</feature>
<feature type="transmembrane region" description="Helical" evidence="7">
    <location>
        <begin position="130"/>
        <end position="154"/>
    </location>
</feature>
<dbReference type="Pfam" id="PF19300">
    <property type="entry name" value="BPD_transp_1_N"/>
    <property type="match status" value="1"/>
</dbReference>
<feature type="transmembrane region" description="Helical" evidence="7">
    <location>
        <begin position="12"/>
        <end position="31"/>
    </location>
</feature>
<dbReference type="CDD" id="cd06261">
    <property type="entry name" value="TM_PBP2"/>
    <property type="match status" value="1"/>
</dbReference>
<keyword evidence="6 7" id="KW-0472">Membrane</keyword>
<evidence type="ECO:0000256" key="5">
    <source>
        <dbReference type="ARBA" id="ARBA00022989"/>
    </source>
</evidence>
<evidence type="ECO:0000256" key="1">
    <source>
        <dbReference type="ARBA" id="ARBA00004651"/>
    </source>
</evidence>